<protein>
    <submittedName>
        <fullName evidence="8">PTS glucose transporter subunit IIA</fullName>
    </submittedName>
</protein>
<dbReference type="InterPro" id="IPR001127">
    <property type="entry name" value="PTS_EIIA_1_perm"/>
</dbReference>
<evidence type="ECO:0000256" key="3">
    <source>
        <dbReference type="ARBA" id="ARBA00022597"/>
    </source>
</evidence>
<evidence type="ECO:0000256" key="2">
    <source>
        <dbReference type="ARBA" id="ARBA00022448"/>
    </source>
</evidence>
<keyword evidence="9" id="KW-1185">Reference proteome</keyword>
<dbReference type="Gene3D" id="2.70.70.10">
    <property type="entry name" value="Glucose Permease (Domain IIA)"/>
    <property type="match status" value="1"/>
</dbReference>
<reference evidence="9" key="1">
    <citation type="journal article" date="2019" name="Int. J. Syst. Evol. Microbiol.">
        <title>The Global Catalogue of Microorganisms (GCM) 10K type strain sequencing project: providing services to taxonomists for standard genome sequencing and annotation.</title>
        <authorList>
            <consortium name="The Broad Institute Genomics Platform"/>
            <consortium name="The Broad Institute Genome Sequencing Center for Infectious Disease"/>
            <person name="Wu L."/>
            <person name="Ma J."/>
        </authorList>
    </citation>
    <scope>NUCLEOTIDE SEQUENCE [LARGE SCALE GENOMIC DNA]</scope>
    <source>
        <strain evidence="9">CGMCC 1.16306</strain>
    </source>
</reference>
<dbReference type="InterPro" id="IPR050890">
    <property type="entry name" value="PTS_EIIA_component"/>
</dbReference>
<evidence type="ECO:0000256" key="4">
    <source>
        <dbReference type="ARBA" id="ARBA00022679"/>
    </source>
</evidence>
<evidence type="ECO:0000256" key="6">
    <source>
        <dbReference type="ARBA" id="ARBA00022777"/>
    </source>
</evidence>
<name>A0ABV9GUQ3_9BACL</name>
<keyword evidence="2" id="KW-0813">Transport</keyword>
<dbReference type="PANTHER" id="PTHR45008">
    <property type="entry name" value="PTS SYSTEM GLUCOSE-SPECIFIC EIIA COMPONENT"/>
    <property type="match status" value="1"/>
</dbReference>
<organism evidence="8 9">
    <name type="scientific">Camelliibacillus cellulosilyticus</name>
    <dbReference type="NCBI Taxonomy" id="2174486"/>
    <lineage>
        <taxon>Bacteria</taxon>
        <taxon>Bacillati</taxon>
        <taxon>Bacillota</taxon>
        <taxon>Bacilli</taxon>
        <taxon>Bacillales</taxon>
        <taxon>Sporolactobacillaceae</taxon>
        <taxon>Camelliibacillus</taxon>
    </lineage>
</organism>
<dbReference type="NCBIfam" id="TIGR00830">
    <property type="entry name" value="PTBA"/>
    <property type="match status" value="1"/>
</dbReference>
<evidence type="ECO:0000313" key="9">
    <source>
        <dbReference type="Proteomes" id="UP001596022"/>
    </source>
</evidence>
<dbReference type="PROSITE" id="PS00371">
    <property type="entry name" value="PTS_EIIA_TYPE_1_HIS"/>
    <property type="match status" value="1"/>
</dbReference>
<keyword evidence="6" id="KW-0418">Kinase</keyword>
<proteinExistence type="predicted"/>
<comment type="caution">
    <text evidence="8">The sequence shown here is derived from an EMBL/GenBank/DDBJ whole genome shotgun (WGS) entry which is preliminary data.</text>
</comment>
<dbReference type="InterPro" id="IPR011055">
    <property type="entry name" value="Dup_hybrid_motif"/>
</dbReference>
<dbReference type="SUPFAM" id="SSF51261">
    <property type="entry name" value="Duplicated hybrid motif"/>
    <property type="match status" value="1"/>
</dbReference>
<dbReference type="PANTHER" id="PTHR45008:SF1">
    <property type="entry name" value="PTS SYSTEM GLUCOSE-SPECIFIC EIIA COMPONENT"/>
    <property type="match status" value="1"/>
</dbReference>
<dbReference type="PROSITE" id="PS51093">
    <property type="entry name" value="PTS_EIIA_TYPE_1"/>
    <property type="match status" value="1"/>
</dbReference>
<gene>
    <name evidence="8" type="ORF">ACFO4N_17125</name>
</gene>
<keyword evidence="5" id="KW-0598">Phosphotransferase system</keyword>
<accession>A0ABV9GUQ3</accession>
<dbReference type="Pfam" id="PF00358">
    <property type="entry name" value="PTS_EIIA_1"/>
    <property type="match status" value="1"/>
</dbReference>
<dbReference type="RefSeq" id="WP_376847534.1">
    <property type="nucleotide sequence ID" value="NZ_JBHSFW010000021.1"/>
</dbReference>
<sequence length="167" mass="17928">MFKKRFEKKEEVSKTLELKAYVTGHIMKLEDVPDPVFAEQMMGDGIAIVPVEGKIISPVNGEIVNVFPAKHAIGIKTANGVEILIHIGLETVSMNGEGFTVHVGEGKKVKVGDALVTVDLDLVKNKAKSTVIPIIITNTNAMRSIEKPILSGKVTAANETILAVTAK</sequence>
<evidence type="ECO:0000259" key="7">
    <source>
        <dbReference type="PROSITE" id="PS51093"/>
    </source>
</evidence>
<evidence type="ECO:0000313" key="8">
    <source>
        <dbReference type="EMBL" id="MFC4620425.1"/>
    </source>
</evidence>
<evidence type="ECO:0000256" key="5">
    <source>
        <dbReference type="ARBA" id="ARBA00022683"/>
    </source>
</evidence>
<keyword evidence="3 8" id="KW-0762">Sugar transport</keyword>
<keyword evidence="4" id="KW-0808">Transferase</keyword>
<evidence type="ECO:0000256" key="1">
    <source>
        <dbReference type="ARBA" id="ARBA00004496"/>
    </source>
</evidence>
<comment type="subcellular location">
    <subcellularLocation>
        <location evidence="1">Cytoplasm</location>
    </subcellularLocation>
</comment>
<feature type="domain" description="PTS EIIA type-1" evidence="7">
    <location>
        <begin position="34"/>
        <end position="138"/>
    </location>
</feature>
<dbReference type="EMBL" id="JBHSFW010000021">
    <property type="protein sequence ID" value="MFC4620425.1"/>
    <property type="molecule type" value="Genomic_DNA"/>
</dbReference>
<dbReference type="Proteomes" id="UP001596022">
    <property type="component" value="Unassembled WGS sequence"/>
</dbReference>